<feature type="transmembrane region" description="Helical" evidence="2">
    <location>
        <begin position="158"/>
        <end position="180"/>
    </location>
</feature>
<dbReference type="PANTHER" id="PTHR31323:SF1">
    <property type="entry name" value="MECHANOSENSITIVE ION CHANNEL PROTEIN"/>
    <property type="match status" value="1"/>
</dbReference>
<feature type="compositionally biased region" description="Basic and acidic residues" evidence="1">
    <location>
        <begin position="412"/>
        <end position="427"/>
    </location>
</feature>
<name>A0A2S4VCC3_9BASI</name>
<dbReference type="EMBL" id="PKSL01000077">
    <property type="protein sequence ID" value="POW07182.1"/>
    <property type="molecule type" value="Genomic_DNA"/>
</dbReference>
<dbReference type="InterPro" id="IPR010920">
    <property type="entry name" value="LSM_dom_sf"/>
</dbReference>
<dbReference type="VEuPathDB" id="FungiDB:PSTT_08412"/>
<dbReference type="PROSITE" id="PS50042">
    <property type="entry name" value="CNMP_BINDING_3"/>
    <property type="match status" value="1"/>
</dbReference>
<dbReference type="InterPro" id="IPR018247">
    <property type="entry name" value="EF_Hand_1_Ca_BS"/>
</dbReference>
<dbReference type="GO" id="GO:0005509">
    <property type="term" value="F:calcium ion binding"/>
    <property type="evidence" value="ECO:0007669"/>
    <property type="project" value="InterPro"/>
</dbReference>
<accession>A0A2S4VCC3</accession>
<dbReference type="SUPFAM" id="SSF50182">
    <property type="entry name" value="Sm-like ribonucleoproteins"/>
    <property type="match status" value="1"/>
</dbReference>
<feature type="compositionally biased region" description="Polar residues" evidence="1">
    <location>
        <begin position="84"/>
        <end position="102"/>
    </location>
</feature>
<keyword evidence="2" id="KW-0472">Membrane</keyword>
<dbReference type="AlphaFoldDB" id="A0A2S4VCC3"/>
<feature type="compositionally biased region" description="Acidic residues" evidence="1">
    <location>
        <begin position="103"/>
        <end position="124"/>
    </location>
</feature>
<feature type="compositionally biased region" description="Basic and acidic residues" evidence="1">
    <location>
        <begin position="437"/>
        <end position="449"/>
    </location>
</feature>
<evidence type="ECO:0008006" key="7">
    <source>
        <dbReference type="Google" id="ProtNLM"/>
    </source>
</evidence>
<dbReference type="PROSITE" id="PS00018">
    <property type="entry name" value="EF_HAND_1"/>
    <property type="match status" value="1"/>
</dbReference>
<sequence length="922" mass="104558">MFSPVTPSTLLKSRTSTSRQIPASRMPDHKEKLAPATSVSSISARSARKPPPEYLAEPQSQTSDQPEQPIPATKAVIDEEEYLSDQNTAQEPTDQNKNPDQQSETDADGQSDDDYDWDNDDDLEGDARFNDLNDKDDGHHRRRRAFARRFSPYAIGKFLITTFIGNIMISVVCLVPPFVLRYRGYYQSGDSSSARKTRFIYDNVAAWLFWASFNILAMWVLNFLTELIPRVNLPPLSLSSCPNFQITYLYKSQQIIVLLVGIVWGDVGESFKGKVETFHTAKPWIKVMLYSAIWGSWEIFFKGIYGLHTVMENGQFRAPYTETVHIIVRLLFFCMLILSMEKLALLTISMSFQQVAYAERIQKINRTFAVIDALKEYRPKRKPSPTVPNVRRAPIVATPKSKWWTRNKTPTKKQDKKDDNKEKRGSLNDEMTSYEATLRETDGYSNEDQKEMPFKDLKRPSKLLRRNSQTTFASSFASSLAQRGAAAAKIARAALKNPVLAVGKNSGLKMDVNNPSEARKLARKIYFGFKADSNRTYLIPSDFYPAFPNHQLAREAFSIFDADGNGDLSATEVKNEIFRAYKERRALANSLKDVGQAVGKLDRIMMAMAGIAFIFIALAIIGIDYSSALTSIYGVGIAAAFIFQDAAGNVFDAIIMVFCTHPYDTGDRVIMDNEGVDEVLIVKRMGLLVTVFSRTDGTEWFAPNSLLGEKSIINLRRSSHQREWATVQFDWDTPLEKLDRLEDSMNLWLQTDEQRRFEPGTACLIQSLDQQFIEITLAMTHRENWQDWGARFARRTAFHAALNYYTRQLGISYHNSEQPIEIYNVDEFRDQLLNLKYINPEEEEEEEAGNNEKESGDDVFDPEDQQPPNSSIPVNNKKGLSILTSNTTRAPEFLGFSAPPQSGTGMRQRKKLSKKQAMFGGD</sequence>
<gene>
    <name evidence="5" type="ORF">PSTT_08412</name>
</gene>
<dbReference type="PANTHER" id="PTHR31323">
    <property type="entry name" value="MECHANOSENSITIVE ION CHANNEL PROTEIN MSY2"/>
    <property type="match status" value="1"/>
</dbReference>
<dbReference type="Pfam" id="PF00924">
    <property type="entry name" value="MS_channel_2nd"/>
    <property type="match status" value="1"/>
</dbReference>
<comment type="caution">
    <text evidence="5">The sequence shown here is derived from an EMBL/GenBank/DDBJ whole genome shotgun (WGS) entry which is preliminary data.</text>
</comment>
<protein>
    <recommendedName>
        <fullName evidence="7">EF-hand domain-containing protein</fullName>
    </recommendedName>
</protein>
<feature type="region of interest" description="Disordered" evidence="1">
    <location>
        <begin position="1"/>
        <end position="136"/>
    </location>
</feature>
<dbReference type="PROSITE" id="PS50222">
    <property type="entry name" value="EF_HAND_2"/>
    <property type="match status" value="1"/>
</dbReference>
<feature type="transmembrane region" description="Helical" evidence="2">
    <location>
        <begin position="200"/>
        <end position="228"/>
    </location>
</feature>
<organism evidence="5 6">
    <name type="scientific">Puccinia striiformis</name>
    <dbReference type="NCBI Taxonomy" id="27350"/>
    <lineage>
        <taxon>Eukaryota</taxon>
        <taxon>Fungi</taxon>
        <taxon>Dikarya</taxon>
        <taxon>Basidiomycota</taxon>
        <taxon>Pucciniomycotina</taxon>
        <taxon>Pucciniomycetes</taxon>
        <taxon>Pucciniales</taxon>
        <taxon>Pucciniaceae</taxon>
        <taxon>Puccinia</taxon>
    </lineage>
</organism>
<reference evidence="5" key="1">
    <citation type="submission" date="2017-12" db="EMBL/GenBank/DDBJ databases">
        <title>Gene loss provides genomic basis for host adaptation in cereal stripe rust fungi.</title>
        <authorList>
            <person name="Xia C."/>
        </authorList>
    </citation>
    <scope>NUCLEOTIDE SEQUENCE [LARGE SCALE GENOMIC DNA]</scope>
    <source>
        <strain evidence="5">93-210</strain>
    </source>
</reference>
<dbReference type="GO" id="GO:0016020">
    <property type="term" value="C:membrane"/>
    <property type="evidence" value="ECO:0007669"/>
    <property type="project" value="InterPro"/>
</dbReference>
<dbReference type="Pfam" id="PF25886">
    <property type="entry name" value="Msy1"/>
    <property type="match status" value="1"/>
</dbReference>
<feature type="domain" description="Cyclic nucleotide-binding" evidence="3">
    <location>
        <begin position="642"/>
        <end position="740"/>
    </location>
</feature>
<feature type="domain" description="EF-hand" evidence="4">
    <location>
        <begin position="548"/>
        <end position="583"/>
    </location>
</feature>
<dbReference type="InterPro" id="IPR006685">
    <property type="entry name" value="MscS_channel_2nd"/>
</dbReference>
<dbReference type="Proteomes" id="UP000239156">
    <property type="component" value="Unassembled WGS sequence"/>
</dbReference>
<evidence type="ECO:0000259" key="4">
    <source>
        <dbReference type="PROSITE" id="PS50222"/>
    </source>
</evidence>
<feature type="compositionally biased region" description="Low complexity" evidence="1">
    <location>
        <begin position="1"/>
        <end position="19"/>
    </location>
</feature>
<dbReference type="GO" id="GO:0006874">
    <property type="term" value="P:intracellular calcium ion homeostasis"/>
    <property type="evidence" value="ECO:0007669"/>
    <property type="project" value="TreeGrafter"/>
</dbReference>
<dbReference type="InterPro" id="IPR002048">
    <property type="entry name" value="EF_hand_dom"/>
</dbReference>
<evidence type="ECO:0000256" key="2">
    <source>
        <dbReference type="SAM" id="Phobius"/>
    </source>
</evidence>
<proteinExistence type="predicted"/>
<feature type="compositionally biased region" description="Basic and acidic residues" evidence="1">
    <location>
        <begin position="125"/>
        <end position="136"/>
    </location>
</feature>
<keyword evidence="2" id="KW-0812">Transmembrane</keyword>
<feature type="transmembrane region" description="Helical" evidence="2">
    <location>
        <begin position="326"/>
        <end position="345"/>
    </location>
</feature>
<feature type="transmembrane region" description="Helical" evidence="2">
    <location>
        <begin position="287"/>
        <end position="306"/>
    </location>
</feature>
<feature type="transmembrane region" description="Helical" evidence="2">
    <location>
        <begin position="248"/>
        <end position="267"/>
    </location>
</feature>
<keyword evidence="2" id="KW-1133">Transmembrane helix</keyword>
<evidence type="ECO:0000313" key="6">
    <source>
        <dbReference type="Proteomes" id="UP000239156"/>
    </source>
</evidence>
<feature type="transmembrane region" description="Helical" evidence="2">
    <location>
        <begin position="604"/>
        <end position="623"/>
    </location>
</feature>
<dbReference type="InterPro" id="IPR000595">
    <property type="entry name" value="cNMP-bd_dom"/>
</dbReference>
<feature type="region of interest" description="Disordered" evidence="1">
    <location>
        <begin position="841"/>
        <end position="922"/>
    </location>
</feature>
<evidence type="ECO:0000259" key="3">
    <source>
        <dbReference type="PROSITE" id="PS50042"/>
    </source>
</evidence>
<dbReference type="InterPro" id="IPR058650">
    <property type="entry name" value="Msy1/2-like"/>
</dbReference>
<feature type="region of interest" description="Disordered" evidence="1">
    <location>
        <begin position="401"/>
        <end position="449"/>
    </location>
</feature>
<keyword evidence="6" id="KW-1185">Reference proteome</keyword>
<dbReference type="GO" id="GO:0005262">
    <property type="term" value="F:calcium channel activity"/>
    <property type="evidence" value="ECO:0007669"/>
    <property type="project" value="TreeGrafter"/>
</dbReference>
<dbReference type="VEuPathDB" id="FungiDB:PSHT_11272"/>
<evidence type="ECO:0000256" key="1">
    <source>
        <dbReference type="SAM" id="MobiDB-lite"/>
    </source>
</evidence>
<evidence type="ECO:0000313" key="5">
    <source>
        <dbReference type="EMBL" id="POW07182.1"/>
    </source>
</evidence>